<dbReference type="InterPro" id="IPR007433">
    <property type="entry name" value="DUF481"/>
</dbReference>
<sequence>MKFKLLSLCALMTVSSQLAAEENNSGKKLPEEKEWDITSEVGAIITSGNTETTTLKGEIKAKHHLDNWRNEYKIDGIFKEDEIENDDGVKVKERTNEKYSLSVQGNYKLVDDHSHLFIFGSYDSDYFGAYRSESVFSIGYGLRVLSRPNMYLDFEVGPGIKRFEYQENSTETKDDGQSLAGETESEAIGVAKLDYEWTISDNAKFTQVIAVEYGDTNTKSESETALMAKVNGSLQMKVAYKITHNSEVDVGKEKTDTETSLTLVYSF</sequence>
<dbReference type="Proteomes" id="UP000031327">
    <property type="component" value="Unassembled WGS sequence"/>
</dbReference>
<organism evidence="2 3">
    <name type="scientific">Pseudoalteromonas luteoviolacea</name>
    <dbReference type="NCBI Taxonomy" id="43657"/>
    <lineage>
        <taxon>Bacteria</taxon>
        <taxon>Pseudomonadati</taxon>
        <taxon>Pseudomonadota</taxon>
        <taxon>Gammaproteobacteria</taxon>
        <taxon>Alteromonadales</taxon>
        <taxon>Pseudoalteromonadaceae</taxon>
        <taxon>Pseudoalteromonas</taxon>
    </lineage>
</organism>
<keyword evidence="1" id="KW-0732">Signal</keyword>
<comment type="caution">
    <text evidence="2">The sequence shown here is derived from an EMBL/GenBank/DDBJ whole genome shotgun (WGS) entry which is preliminary data.</text>
</comment>
<protein>
    <recommendedName>
        <fullName evidence="4">DUF481 domain-containing protein</fullName>
    </recommendedName>
</protein>
<proteinExistence type="predicted"/>
<dbReference type="OrthoDB" id="5292716at2"/>
<dbReference type="RefSeq" id="WP_039608224.1">
    <property type="nucleotide sequence ID" value="NZ_JWIC01000004.1"/>
</dbReference>
<gene>
    <name evidence="2" type="ORF">JF50_04055</name>
</gene>
<dbReference type="AlphaFoldDB" id="A0A0C1QSE0"/>
<evidence type="ECO:0000256" key="1">
    <source>
        <dbReference type="SAM" id="SignalP"/>
    </source>
</evidence>
<accession>A0A0C1QSE0</accession>
<evidence type="ECO:0000313" key="2">
    <source>
        <dbReference type="EMBL" id="KID57927.1"/>
    </source>
</evidence>
<evidence type="ECO:0008006" key="4">
    <source>
        <dbReference type="Google" id="ProtNLM"/>
    </source>
</evidence>
<dbReference type="EMBL" id="JWIC01000004">
    <property type="protein sequence ID" value="KID57927.1"/>
    <property type="molecule type" value="Genomic_DNA"/>
</dbReference>
<feature type="signal peptide" evidence="1">
    <location>
        <begin position="1"/>
        <end position="19"/>
    </location>
</feature>
<evidence type="ECO:0000313" key="3">
    <source>
        <dbReference type="Proteomes" id="UP000031327"/>
    </source>
</evidence>
<reference evidence="2 3" key="1">
    <citation type="submission" date="2014-12" db="EMBL/GenBank/DDBJ databases">
        <title>Draft Genome Sequence of Pseudoalteromonas luteoviolacea HI1.</title>
        <authorList>
            <person name="Asahina A.Y."/>
            <person name="Hadfield M.G."/>
        </authorList>
    </citation>
    <scope>NUCLEOTIDE SEQUENCE [LARGE SCALE GENOMIC DNA]</scope>
    <source>
        <strain evidence="2 3">HI1</strain>
    </source>
</reference>
<name>A0A0C1QSE0_9GAMM</name>
<feature type="chain" id="PRO_5002155441" description="DUF481 domain-containing protein" evidence="1">
    <location>
        <begin position="20"/>
        <end position="267"/>
    </location>
</feature>
<dbReference type="Pfam" id="PF04338">
    <property type="entry name" value="DUF481"/>
    <property type="match status" value="1"/>
</dbReference>